<gene>
    <name evidence="2" type="ORF">Aple_008890</name>
</gene>
<keyword evidence="3" id="KW-1185">Reference proteome</keyword>
<evidence type="ECO:0000313" key="2">
    <source>
        <dbReference type="EMBL" id="GES17994.1"/>
    </source>
</evidence>
<evidence type="ECO:0000313" key="3">
    <source>
        <dbReference type="Proteomes" id="UP000377595"/>
    </source>
</evidence>
<proteinExistence type="predicted"/>
<accession>A0A5M3XA45</accession>
<protein>
    <submittedName>
        <fullName evidence="2">Uncharacterized protein</fullName>
    </submittedName>
</protein>
<dbReference type="EMBL" id="BLAF01000006">
    <property type="protein sequence ID" value="GES17994.1"/>
    <property type="molecule type" value="Genomic_DNA"/>
</dbReference>
<dbReference type="RefSeq" id="WP_155343161.1">
    <property type="nucleotide sequence ID" value="NZ_BAAAHM010000058.1"/>
</dbReference>
<evidence type="ECO:0000256" key="1">
    <source>
        <dbReference type="SAM" id="Phobius"/>
    </source>
</evidence>
<organism evidence="2 3">
    <name type="scientific">Acrocarpospora pleiomorpha</name>
    <dbReference type="NCBI Taxonomy" id="90975"/>
    <lineage>
        <taxon>Bacteria</taxon>
        <taxon>Bacillati</taxon>
        <taxon>Actinomycetota</taxon>
        <taxon>Actinomycetes</taxon>
        <taxon>Streptosporangiales</taxon>
        <taxon>Streptosporangiaceae</taxon>
        <taxon>Acrocarpospora</taxon>
    </lineage>
</organism>
<feature type="transmembrane region" description="Helical" evidence="1">
    <location>
        <begin position="49"/>
        <end position="73"/>
    </location>
</feature>
<sequence>MPGRMILGTAAPTVAVFGLTVLLGVTYGFRGRVVGSLLGDAIVVQARPADYAAIALLFVLAALAVADVLYLGVRERDAELAALRAAGWSSGSLSPWSSPKARPSVFSGLYSGWLRACSRR</sequence>
<dbReference type="OrthoDB" id="3268975at2"/>
<comment type="caution">
    <text evidence="2">The sequence shown here is derived from an EMBL/GenBank/DDBJ whole genome shotgun (WGS) entry which is preliminary data.</text>
</comment>
<feature type="transmembrane region" description="Helical" evidence="1">
    <location>
        <begin position="7"/>
        <end position="29"/>
    </location>
</feature>
<keyword evidence="1" id="KW-0812">Transmembrane</keyword>
<dbReference type="Proteomes" id="UP000377595">
    <property type="component" value="Unassembled WGS sequence"/>
</dbReference>
<dbReference type="AlphaFoldDB" id="A0A5M3XA45"/>
<reference evidence="2 3" key="1">
    <citation type="submission" date="2019-10" db="EMBL/GenBank/DDBJ databases">
        <title>Whole genome shotgun sequence of Acrocarpospora pleiomorpha NBRC 16267.</title>
        <authorList>
            <person name="Ichikawa N."/>
            <person name="Kimura A."/>
            <person name="Kitahashi Y."/>
            <person name="Komaki H."/>
            <person name="Oguchi A."/>
        </authorList>
    </citation>
    <scope>NUCLEOTIDE SEQUENCE [LARGE SCALE GENOMIC DNA]</scope>
    <source>
        <strain evidence="2 3">NBRC 16267</strain>
    </source>
</reference>
<name>A0A5M3XA45_9ACTN</name>
<keyword evidence="1" id="KW-1133">Transmembrane helix</keyword>
<keyword evidence="1" id="KW-0472">Membrane</keyword>